<dbReference type="PROSITE" id="PS01091">
    <property type="entry name" value="TATD_3"/>
    <property type="match status" value="1"/>
</dbReference>
<feature type="binding site" evidence="4">
    <location>
        <position position="9"/>
    </location>
    <ligand>
        <name>a divalent metal cation</name>
        <dbReference type="ChEBI" id="CHEBI:60240"/>
        <label>1</label>
    </ligand>
</feature>
<evidence type="ECO:0000256" key="1">
    <source>
        <dbReference type="ARBA" id="ARBA00009275"/>
    </source>
</evidence>
<dbReference type="Pfam" id="PF01026">
    <property type="entry name" value="TatD_DNase"/>
    <property type="match status" value="1"/>
</dbReference>
<accession>A0A0H5BWS4</accession>
<dbReference type="SUPFAM" id="SSF51556">
    <property type="entry name" value="Metallo-dependent hydrolases"/>
    <property type="match status" value="1"/>
</dbReference>
<organism evidence="5 6">
    <name type="scientific">Candidatus Westeberhardia cardiocondylae</name>
    <dbReference type="NCBI Taxonomy" id="1594731"/>
    <lineage>
        <taxon>Bacteria</taxon>
        <taxon>Pseudomonadati</taxon>
        <taxon>Pseudomonadota</taxon>
        <taxon>Gammaproteobacteria</taxon>
        <taxon>Enterobacterales</taxon>
        <taxon>Enterobacteriaceae</taxon>
        <taxon>ant endosymbionts</taxon>
        <taxon>Candidatus Westeberhardia</taxon>
    </lineage>
</organism>
<dbReference type="AlphaFoldDB" id="A0A0H5BWS4"/>
<feature type="binding site" evidence="4">
    <location>
        <position position="95"/>
    </location>
    <ligand>
        <name>a divalent metal cation</name>
        <dbReference type="ChEBI" id="CHEBI:60240"/>
        <label>1</label>
    </ligand>
</feature>
<dbReference type="CDD" id="cd01310">
    <property type="entry name" value="TatD_DNAse"/>
    <property type="match status" value="1"/>
</dbReference>
<feature type="binding site" evidence="4">
    <location>
        <position position="206"/>
    </location>
    <ligand>
        <name>a divalent metal cation</name>
        <dbReference type="ChEBI" id="CHEBI:60240"/>
        <label>1</label>
    </ligand>
</feature>
<dbReference type="InterPro" id="IPR001130">
    <property type="entry name" value="TatD-like"/>
</dbReference>
<evidence type="ECO:0000256" key="3">
    <source>
        <dbReference type="ARBA" id="ARBA00022801"/>
    </source>
</evidence>
<name>A0A0H5BWS4_9ENTR</name>
<dbReference type="PIRSF" id="PIRSF005902">
    <property type="entry name" value="DNase_TatD"/>
    <property type="match status" value="1"/>
</dbReference>
<gene>
    <name evidence="5" type="primary">ycfH</name>
    <name evidence="5" type="ORF">WEOB_238</name>
</gene>
<dbReference type="STRING" id="1594731.WEOB_238"/>
<dbReference type="NCBIfam" id="TIGR00010">
    <property type="entry name" value="YchF/TatD family DNA exonuclease"/>
    <property type="match status" value="1"/>
</dbReference>
<reference evidence="6" key="1">
    <citation type="submission" date="2015-01" db="EMBL/GenBank/DDBJ databases">
        <authorList>
            <person name="Manzano-Marin A."/>
            <person name="Manzano-Marin A."/>
        </authorList>
    </citation>
    <scope>NUCLEOTIDE SEQUENCE [LARGE SCALE GENOMIC DNA]</scope>
    <source>
        <strain evidence="6">obscurior</strain>
    </source>
</reference>
<feature type="binding site" evidence="4">
    <location>
        <position position="7"/>
    </location>
    <ligand>
        <name>a divalent metal cation</name>
        <dbReference type="ChEBI" id="CHEBI:60240"/>
        <label>1</label>
    </ligand>
</feature>
<feature type="binding site" evidence="4">
    <location>
        <position position="131"/>
    </location>
    <ligand>
        <name>a divalent metal cation</name>
        <dbReference type="ChEBI" id="CHEBI:60240"/>
        <label>2</label>
    </ligand>
</feature>
<dbReference type="GO" id="GO:0005829">
    <property type="term" value="C:cytosol"/>
    <property type="evidence" value="ECO:0007669"/>
    <property type="project" value="TreeGrafter"/>
</dbReference>
<dbReference type="RefSeq" id="WP_281263734.1">
    <property type="nucleotide sequence ID" value="NZ_LN774881.1"/>
</dbReference>
<evidence type="ECO:0000313" key="5">
    <source>
        <dbReference type="EMBL" id="CEN32185.1"/>
    </source>
</evidence>
<dbReference type="EMBL" id="LN774881">
    <property type="protein sequence ID" value="CEN32185.1"/>
    <property type="molecule type" value="Genomic_DNA"/>
</dbReference>
<keyword evidence="2 4" id="KW-0479">Metal-binding</keyword>
<dbReference type="PANTHER" id="PTHR46124:SF2">
    <property type="entry name" value="D-AMINOACYL-TRNA DEACYLASE"/>
    <property type="match status" value="1"/>
</dbReference>
<dbReference type="InterPro" id="IPR015991">
    <property type="entry name" value="TatD/YcfH-like"/>
</dbReference>
<dbReference type="KEGG" id="wca:WEOB_238"/>
<dbReference type="FunFam" id="3.20.20.140:FF:000005">
    <property type="entry name" value="TatD family hydrolase"/>
    <property type="match status" value="1"/>
</dbReference>
<dbReference type="InterPro" id="IPR018228">
    <property type="entry name" value="DNase_TatD-rel_CS"/>
</dbReference>
<keyword evidence="3" id="KW-0378">Hydrolase</keyword>
<dbReference type="GO" id="GO:0004536">
    <property type="term" value="F:DNA nuclease activity"/>
    <property type="evidence" value="ECO:0007669"/>
    <property type="project" value="InterPro"/>
</dbReference>
<dbReference type="Proteomes" id="UP000242753">
    <property type="component" value="Chromosome I"/>
</dbReference>
<proteinExistence type="inferred from homology"/>
<evidence type="ECO:0000256" key="2">
    <source>
        <dbReference type="ARBA" id="ARBA00022723"/>
    </source>
</evidence>
<protein>
    <submittedName>
        <fullName evidence="5">Uncharacterized deoxyribonuclease ycfH</fullName>
    </submittedName>
</protein>
<evidence type="ECO:0000313" key="6">
    <source>
        <dbReference type="Proteomes" id="UP000242753"/>
    </source>
</evidence>
<feature type="binding site" evidence="4">
    <location>
        <position position="156"/>
    </location>
    <ligand>
        <name>a divalent metal cation</name>
        <dbReference type="ChEBI" id="CHEBI:60240"/>
        <label>2</label>
    </ligand>
</feature>
<evidence type="ECO:0000256" key="4">
    <source>
        <dbReference type="PIRSR" id="PIRSR005902-1"/>
    </source>
</evidence>
<sequence length="264" mass="30458">MFLVDSHCHLSKLNYETLHINIQDVIKKAKKCNVKMILSVCNTLSDFNTTIKMTGYYNNNVILSCGIHPLYVNKLCNFQKLRSISKLSCVKALGETGLDFFRKKNNKKQQKIFFRKHIQIGKEINKPVIIHTRNAEKETLNILQEEKIEKCGGVIHCFTGNRRIAKKFLDLGLYLSISGIITFKNSEILQKTIQYIPLSYLLLETDSPYLAPIPYRGTENQPAYINNIAYVISKIKKISLEHLSSITTFNFFQLFKIYPLNNID</sequence>
<keyword evidence="6" id="KW-1185">Reference proteome</keyword>
<dbReference type="PANTHER" id="PTHR46124">
    <property type="entry name" value="D-AMINOACYL-TRNA DEACYLASE"/>
    <property type="match status" value="1"/>
</dbReference>
<dbReference type="PATRIC" id="fig|1594731.3.peg.222"/>
<dbReference type="InterPro" id="IPR032466">
    <property type="entry name" value="Metal_Hydrolase"/>
</dbReference>
<dbReference type="GO" id="GO:0016788">
    <property type="term" value="F:hydrolase activity, acting on ester bonds"/>
    <property type="evidence" value="ECO:0007669"/>
    <property type="project" value="InterPro"/>
</dbReference>
<comment type="similarity">
    <text evidence="1">Belongs to the metallo-dependent hydrolases superfamily. TatD-type hydrolase family.</text>
</comment>
<dbReference type="Gene3D" id="3.20.20.140">
    <property type="entry name" value="Metal-dependent hydrolases"/>
    <property type="match status" value="1"/>
</dbReference>
<dbReference type="GO" id="GO:0046872">
    <property type="term" value="F:metal ion binding"/>
    <property type="evidence" value="ECO:0007669"/>
    <property type="project" value="UniProtKB-KW"/>
</dbReference>